<dbReference type="RefSeq" id="WP_068320709.1">
    <property type="nucleotide sequence ID" value="NZ_CP010835.1"/>
</dbReference>
<accession>A0A127B8A7</accession>
<keyword evidence="1" id="KW-0812">Transmembrane</keyword>
<reference evidence="2 3" key="2">
    <citation type="journal article" date="2016" name="Int. J. Syst. Evol. Microbiol.">
        <title>Pyrococcus kukulkanii sp. nov., a hyperthermophilic, piezophilic archaeon isolated from a deep-sea hydrothermal vent.</title>
        <authorList>
            <person name="Callac N."/>
            <person name="Oger P."/>
            <person name="Lesongeur F."/>
            <person name="Rattray J.E."/>
            <person name="Vannier P."/>
            <person name="Michoud G."/>
            <person name="Beauverger M."/>
            <person name="Gayet N."/>
            <person name="Rouxel O."/>
            <person name="Jebbar M."/>
            <person name="Godfroy A."/>
        </authorList>
    </citation>
    <scope>NUCLEOTIDE SEQUENCE [LARGE SCALE GENOMIC DNA]</scope>
    <source>
        <strain evidence="2 3">NCB100</strain>
    </source>
</reference>
<sequence length="344" mass="39674">MNENEIPNIIERRHMILQIIISAIFMAIAAGIISTSLVELMNTINLSVGVKVAISILIITLSMLWLATYYLGETVTIDFPMTLLVNKESGEFYPHDYFPCYTAHMVGYSFKQEAFNTKFDLNSPILQDLIEWILIKYLQRIHVTQIISPTVGRKSPVMFPGPMSYVDLSTVFRDNTFIKEFKKQVKGNEAFFHTPMPKEVTIEQGKNSRDPITARAEVVFKGRFSTPLAFLSITITVEGTWFGAPLLLWLNGYTPKSIDIGGDRIICKEKIISGKEAKELMKWLEIRCIVTIKYKMRGWMFFHPKFKNWYLWAQDLVSHAKSHLDFNEYLKEKRNRKLYGCSSP</sequence>
<feature type="transmembrane region" description="Helical" evidence="1">
    <location>
        <begin position="15"/>
        <end position="40"/>
    </location>
</feature>
<evidence type="ECO:0000256" key="1">
    <source>
        <dbReference type="SAM" id="Phobius"/>
    </source>
</evidence>
<dbReference type="GeneID" id="28490682"/>
<evidence type="ECO:0000313" key="3">
    <source>
        <dbReference type="Proteomes" id="UP000070587"/>
    </source>
</evidence>
<dbReference type="KEGG" id="pyc:TQ32_02570"/>
<reference evidence="3" key="1">
    <citation type="submission" date="2015-02" db="EMBL/GenBank/DDBJ databases">
        <title>Pyrococcus kukulkanii sp. nov., a novel hyperthermophilic archaeon isolated from a deep-sea hydrothermal vent at the Guaymas Basin.</title>
        <authorList>
            <person name="Oger P.M."/>
            <person name="Callac N."/>
            <person name="Jebbar M."/>
            <person name="Godfroy A."/>
        </authorList>
    </citation>
    <scope>NUCLEOTIDE SEQUENCE [LARGE SCALE GENOMIC DNA]</scope>
    <source>
        <strain evidence="3">NCB100</strain>
    </source>
</reference>
<dbReference type="OrthoDB" id="103631at2157"/>
<dbReference type="AlphaFoldDB" id="A0A127B8A7"/>
<protein>
    <submittedName>
        <fullName evidence="2">Uncharacterized protein</fullName>
    </submittedName>
</protein>
<feature type="transmembrane region" description="Helical" evidence="1">
    <location>
        <begin position="52"/>
        <end position="72"/>
    </location>
</feature>
<evidence type="ECO:0000313" key="2">
    <source>
        <dbReference type="EMBL" id="AMM53495.1"/>
    </source>
</evidence>
<gene>
    <name evidence="2" type="ORF">TQ32_02570</name>
</gene>
<keyword evidence="1" id="KW-0472">Membrane</keyword>
<dbReference type="EMBL" id="CP010835">
    <property type="protein sequence ID" value="AMM53495.1"/>
    <property type="molecule type" value="Genomic_DNA"/>
</dbReference>
<keyword evidence="1" id="KW-1133">Transmembrane helix</keyword>
<dbReference type="STRING" id="1609559.TQ32_02570"/>
<organism evidence="2 3">
    <name type="scientific">Pyrococcus kukulkanii</name>
    <dbReference type="NCBI Taxonomy" id="1609559"/>
    <lineage>
        <taxon>Archaea</taxon>
        <taxon>Methanobacteriati</taxon>
        <taxon>Methanobacteriota</taxon>
        <taxon>Thermococci</taxon>
        <taxon>Thermococcales</taxon>
        <taxon>Thermococcaceae</taxon>
        <taxon>Pyrococcus</taxon>
    </lineage>
</organism>
<dbReference type="PATRIC" id="fig|1609559.3.peg.524"/>
<proteinExistence type="predicted"/>
<name>A0A127B8A7_9EURY</name>
<dbReference type="Proteomes" id="UP000070587">
    <property type="component" value="Chromosome"/>
</dbReference>